<dbReference type="Pfam" id="PF11969">
    <property type="entry name" value="DcpS_C"/>
    <property type="match status" value="1"/>
</dbReference>
<dbReference type="InterPro" id="IPR011145">
    <property type="entry name" value="Scavenger_mRNA_decap_enz_N"/>
</dbReference>
<dbReference type="Pfam" id="PF05652">
    <property type="entry name" value="DcpS"/>
    <property type="match status" value="1"/>
</dbReference>
<evidence type="ECO:0000313" key="4">
    <source>
        <dbReference type="EMBL" id="OAA54846.1"/>
    </source>
</evidence>
<dbReference type="SUPFAM" id="SSF54197">
    <property type="entry name" value="HIT-like"/>
    <property type="match status" value="1"/>
</dbReference>
<dbReference type="InterPro" id="IPR036265">
    <property type="entry name" value="HIT-like_sf"/>
</dbReference>
<evidence type="ECO:0000256" key="2">
    <source>
        <dbReference type="PIRSR" id="PIRSR028973-1"/>
    </source>
</evidence>
<proteinExistence type="inferred from homology"/>
<comment type="caution">
    <text evidence="4">The sequence shown here is derived from an EMBL/GenBank/DDBJ whole genome shotgun (WGS) entry which is preliminary data.</text>
</comment>
<feature type="region of interest" description="Disordered" evidence="3">
    <location>
        <begin position="90"/>
        <end position="110"/>
    </location>
</feature>
<keyword evidence="5" id="KW-1185">Reference proteome</keyword>
<evidence type="ECO:0000256" key="3">
    <source>
        <dbReference type="SAM" id="MobiDB-lite"/>
    </source>
</evidence>
<dbReference type="Proteomes" id="UP000076874">
    <property type="component" value="Unassembled WGS sequence"/>
</dbReference>
<accession>A0A167MWQ6</accession>
<dbReference type="Gene3D" id="3.30.200.40">
    <property type="entry name" value="Scavenger mRNA decapping enzyme, N-terminal domain"/>
    <property type="match status" value="1"/>
</dbReference>
<gene>
    <name evidence="4" type="ORF">SPI_08717</name>
</gene>
<feature type="active site" description="Nucleophile" evidence="2">
    <location>
        <position position="282"/>
    </location>
</feature>
<dbReference type="GO" id="GO:0016787">
    <property type="term" value="F:hydrolase activity"/>
    <property type="evidence" value="ECO:0007669"/>
    <property type="project" value="InterPro"/>
</dbReference>
<dbReference type="AlphaFoldDB" id="A0A167MWQ6"/>
<feature type="region of interest" description="Disordered" evidence="3">
    <location>
        <begin position="357"/>
        <end position="376"/>
    </location>
</feature>
<dbReference type="PIRSF" id="PIRSF028973">
    <property type="entry name" value="Scavenger_mRNA_decap_enz"/>
    <property type="match status" value="1"/>
</dbReference>
<reference evidence="4 5" key="1">
    <citation type="journal article" date="2016" name="Genome Biol. Evol.">
        <title>Divergent and convergent evolution of fungal pathogenicity.</title>
        <authorList>
            <person name="Shang Y."/>
            <person name="Xiao G."/>
            <person name="Zheng P."/>
            <person name="Cen K."/>
            <person name="Zhan S."/>
            <person name="Wang C."/>
        </authorList>
    </citation>
    <scope>NUCLEOTIDE SEQUENCE [LARGE SCALE GENOMIC DNA]</scope>
    <source>
        <strain evidence="4 5">RCEF 264</strain>
    </source>
</reference>
<dbReference type="InterPro" id="IPR008594">
    <property type="entry name" value="DcpS/DCS2"/>
</dbReference>
<dbReference type="PANTHER" id="PTHR12978:SF0">
    <property type="entry name" value="M7GPPPX DIPHOSPHATASE"/>
    <property type="match status" value="1"/>
</dbReference>
<protein>
    <submittedName>
        <fullName evidence="4">Scavenger mRNA decapping enzyme</fullName>
    </submittedName>
</protein>
<name>A0A167MWQ6_9HYPO</name>
<dbReference type="PANTHER" id="PTHR12978">
    <property type="entry name" value="HISTIDINE TRIAD HIT PROTEIN MEMBER"/>
    <property type="match status" value="1"/>
</dbReference>
<dbReference type="SUPFAM" id="SSF102860">
    <property type="entry name" value="mRNA decapping enzyme DcpS N-terminal domain"/>
    <property type="match status" value="1"/>
</dbReference>
<evidence type="ECO:0000313" key="5">
    <source>
        <dbReference type="Proteomes" id="UP000076874"/>
    </source>
</evidence>
<dbReference type="GO" id="GO:0000932">
    <property type="term" value="C:P-body"/>
    <property type="evidence" value="ECO:0007669"/>
    <property type="project" value="TreeGrafter"/>
</dbReference>
<comment type="similarity">
    <text evidence="1">Belongs to the HIT family.</text>
</comment>
<dbReference type="FunFam" id="3.30.428.10:FF:000016">
    <property type="entry name" value="Scavenger mRNA decapping enzyme"/>
    <property type="match status" value="1"/>
</dbReference>
<organism evidence="4 5">
    <name type="scientific">Niveomyces insectorum RCEF 264</name>
    <dbReference type="NCBI Taxonomy" id="1081102"/>
    <lineage>
        <taxon>Eukaryota</taxon>
        <taxon>Fungi</taxon>
        <taxon>Dikarya</taxon>
        <taxon>Ascomycota</taxon>
        <taxon>Pezizomycotina</taxon>
        <taxon>Sordariomycetes</taxon>
        <taxon>Hypocreomycetidae</taxon>
        <taxon>Hypocreales</taxon>
        <taxon>Cordycipitaceae</taxon>
        <taxon>Niveomyces</taxon>
    </lineage>
</organism>
<evidence type="ECO:0000256" key="1">
    <source>
        <dbReference type="ARBA" id="ARBA00010208"/>
    </source>
</evidence>
<dbReference type="STRING" id="1081102.A0A167MWQ6"/>
<feature type="compositionally biased region" description="Low complexity" evidence="3">
    <location>
        <begin position="94"/>
        <end position="110"/>
    </location>
</feature>
<dbReference type="GO" id="GO:0000290">
    <property type="term" value="P:deadenylation-dependent decapping of nuclear-transcribed mRNA"/>
    <property type="evidence" value="ECO:0007669"/>
    <property type="project" value="InterPro"/>
</dbReference>
<dbReference type="GO" id="GO:0000340">
    <property type="term" value="F:RNA 7-methylguanosine cap binding"/>
    <property type="evidence" value="ECO:0007669"/>
    <property type="project" value="TreeGrafter"/>
</dbReference>
<dbReference type="GO" id="GO:0005634">
    <property type="term" value="C:nucleus"/>
    <property type="evidence" value="ECO:0007669"/>
    <property type="project" value="TreeGrafter"/>
</dbReference>
<dbReference type="EMBL" id="AZHD01000022">
    <property type="protein sequence ID" value="OAA54846.1"/>
    <property type="molecule type" value="Genomic_DNA"/>
</dbReference>
<dbReference type="Gene3D" id="3.30.428.10">
    <property type="entry name" value="HIT-like"/>
    <property type="match status" value="1"/>
</dbReference>
<dbReference type="OrthoDB" id="10264956at2759"/>
<sequence>MVDSKAAEALVPRFQYERTLNQDQAGRRTALYGRIDGQPAVLVLERAPFPASPDYLGTVTAHLGSLANLGANDVYFWFLASEGRRGENVKKSETSALSSSSSSPSSSSSTASLKINLIWPCTDQHVKKYSRQGVRYVTETPAVYHDHVRPYMQAQRADGRLNWVYNILEGRTEVEDVVYRTWPAAAADNNNKNDPPATPDDFLLLPDLNWDRQTVEALHLLGLVARRDLWSLRDLRRRDLPWLRRLRDRLLDATVRAYAHWHVERDQLKLYVHYQPTYYHFHVHVVHVQLEAGATQATGKAVGLDGLIEQLAHMGGGGNGDGDGDGDLGMDAVTLGYTLGEASELWRTVFGPLKEKEAEEKKTNQGTKQENDAVAC</sequence>